<evidence type="ECO:0000259" key="3">
    <source>
        <dbReference type="Pfam" id="PF07589"/>
    </source>
</evidence>
<evidence type="ECO:0000259" key="2">
    <source>
        <dbReference type="Pfam" id="PF04862"/>
    </source>
</evidence>
<evidence type="ECO:0000256" key="1">
    <source>
        <dbReference type="SAM" id="SignalP"/>
    </source>
</evidence>
<dbReference type="NCBIfam" id="TIGR02595">
    <property type="entry name" value="PEP_CTERM"/>
    <property type="match status" value="1"/>
</dbReference>
<dbReference type="InterPro" id="IPR013424">
    <property type="entry name" value="Ice-binding_C"/>
</dbReference>
<accession>A0ABR6NKB6</accession>
<dbReference type="SUPFAM" id="SSF49785">
    <property type="entry name" value="Galactose-binding domain-like"/>
    <property type="match status" value="1"/>
</dbReference>
<keyword evidence="1" id="KW-0732">Signal</keyword>
<feature type="chain" id="PRO_5047169621" evidence="1">
    <location>
        <begin position="21"/>
        <end position="227"/>
    </location>
</feature>
<sequence>MNRLMIAMLGATMLAGAAQAAPFTNGSFEDIDAPVNSYRNYSAGSNLGGWTVFTGAVDLIHGGYLNPDFVASDGINSIDMNGSTGQVGGISQSFDTLAGGTYTVTFDMNANVYDGFIGMKNLLVEVAGFSQEFGYDTSLHPIGQGGPWTTHSFDFVALSSSSTLSFLSTYTGGGRVYGALLDNVRVTHLDGSVPGAVPEPASWAMMIGGFALAGSTLRRRRTAVAFA</sequence>
<dbReference type="NCBIfam" id="TIGR04362">
    <property type="entry name" value="choice_anch_C"/>
    <property type="match status" value="1"/>
</dbReference>
<protein>
    <submittedName>
        <fullName evidence="4">Choice-of-anchor C domain-containing protein</fullName>
    </submittedName>
</protein>
<feature type="domain" description="DUF642" evidence="2">
    <location>
        <begin position="23"/>
        <end position="186"/>
    </location>
</feature>
<reference evidence="4 5" key="1">
    <citation type="submission" date="2020-08" db="EMBL/GenBank/DDBJ databases">
        <title>Exploring microbial biodiversity for novel pathways involved in the catabolism of aromatic compounds derived from lignin.</title>
        <authorList>
            <person name="Elkins J."/>
        </authorList>
    </citation>
    <scope>NUCLEOTIDE SEQUENCE [LARGE SCALE GENOMIC DNA]</scope>
    <source>
        <strain evidence="4 5">B1D3A</strain>
    </source>
</reference>
<dbReference type="Pfam" id="PF04862">
    <property type="entry name" value="DUF642"/>
    <property type="match status" value="1"/>
</dbReference>
<comment type="caution">
    <text evidence="4">The sequence shown here is derived from an EMBL/GenBank/DDBJ whole genome shotgun (WGS) entry which is preliminary data.</text>
</comment>
<feature type="signal peptide" evidence="1">
    <location>
        <begin position="1"/>
        <end position="20"/>
    </location>
</feature>
<dbReference type="Proteomes" id="UP001138540">
    <property type="component" value="Unassembled WGS sequence"/>
</dbReference>
<feature type="domain" description="Ice-binding protein C-terminal" evidence="3">
    <location>
        <begin position="196"/>
        <end position="221"/>
    </location>
</feature>
<dbReference type="RefSeq" id="WP_184156154.1">
    <property type="nucleotide sequence ID" value="NZ_JACHKA010000001.1"/>
</dbReference>
<organism evidence="4 5">
    <name type="scientific">Sphingobium lignivorans</name>
    <dbReference type="NCBI Taxonomy" id="2735886"/>
    <lineage>
        <taxon>Bacteria</taxon>
        <taxon>Pseudomonadati</taxon>
        <taxon>Pseudomonadota</taxon>
        <taxon>Alphaproteobacteria</taxon>
        <taxon>Sphingomonadales</taxon>
        <taxon>Sphingomonadaceae</taxon>
        <taxon>Sphingobium</taxon>
    </lineage>
</organism>
<dbReference type="InterPro" id="IPR008979">
    <property type="entry name" value="Galactose-bd-like_sf"/>
</dbReference>
<name>A0ABR6NKB6_9SPHN</name>
<gene>
    <name evidence="4" type="ORF">HNP60_003535</name>
</gene>
<proteinExistence type="predicted"/>
<dbReference type="InterPro" id="IPR027576">
    <property type="entry name" value="Choice_anch_C_dom"/>
</dbReference>
<evidence type="ECO:0000313" key="5">
    <source>
        <dbReference type="Proteomes" id="UP001138540"/>
    </source>
</evidence>
<dbReference type="InterPro" id="IPR006946">
    <property type="entry name" value="DGR2-like_dom"/>
</dbReference>
<dbReference type="EMBL" id="JACHKA010000001">
    <property type="protein sequence ID" value="MBB5987561.1"/>
    <property type="molecule type" value="Genomic_DNA"/>
</dbReference>
<evidence type="ECO:0000313" key="4">
    <source>
        <dbReference type="EMBL" id="MBB5987561.1"/>
    </source>
</evidence>
<dbReference type="NCBIfam" id="NF035944">
    <property type="entry name" value="PEPxxWA-CTERM"/>
    <property type="match status" value="1"/>
</dbReference>
<dbReference type="Gene3D" id="2.60.120.260">
    <property type="entry name" value="Galactose-binding domain-like"/>
    <property type="match status" value="1"/>
</dbReference>
<keyword evidence="5" id="KW-1185">Reference proteome</keyword>
<dbReference type="Pfam" id="PF07589">
    <property type="entry name" value="PEP-CTERM"/>
    <property type="match status" value="1"/>
</dbReference>